<dbReference type="Proteomes" id="UP001523262">
    <property type="component" value="Unassembled WGS sequence"/>
</dbReference>
<accession>A0ABT0W4P9</accession>
<dbReference type="EMBL" id="JAMQCR010000001">
    <property type="protein sequence ID" value="MCM2531316.1"/>
    <property type="molecule type" value="Genomic_DNA"/>
</dbReference>
<sequence length="96" mass="11331">MKLEIISEKNERQNLHYFCLISNNHRYDLTIGYSEQFFGKAMVTSIQSGKMVLLCQDDTHLDHYWASKLGIEAEDIPDFQEFFGLVLQPQPFHEQY</sequence>
<keyword evidence="2" id="KW-1185">Reference proteome</keyword>
<protein>
    <submittedName>
        <fullName evidence="1">DUF3055 domain-containing protein</fullName>
    </submittedName>
</protein>
<name>A0ABT0W4P9_9BACI</name>
<evidence type="ECO:0000313" key="2">
    <source>
        <dbReference type="Proteomes" id="UP001523262"/>
    </source>
</evidence>
<dbReference type="InterPro" id="IPR021415">
    <property type="entry name" value="SAV0927-like"/>
</dbReference>
<dbReference type="Pfam" id="PF11256">
    <property type="entry name" value="SAV0927-like"/>
    <property type="match status" value="1"/>
</dbReference>
<gene>
    <name evidence="1" type="ORF">NDK43_01320</name>
</gene>
<evidence type="ECO:0000313" key="1">
    <source>
        <dbReference type="EMBL" id="MCM2531316.1"/>
    </source>
</evidence>
<organism evidence="1 2">
    <name type="scientific">Neobacillus pocheonensis</name>
    <dbReference type="NCBI Taxonomy" id="363869"/>
    <lineage>
        <taxon>Bacteria</taxon>
        <taxon>Bacillati</taxon>
        <taxon>Bacillota</taxon>
        <taxon>Bacilli</taxon>
        <taxon>Bacillales</taxon>
        <taxon>Bacillaceae</taxon>
        <taxon>Neobacillus</taxon>
    </lineage>
</organism>
<comment type="caution">
    <text evidence="1">The sequence shown here is derived from an EMBL/GenBank/DDBJ whole genome shotgun (WGS) entry which is preliminary data.</text>
</comment>
<reference evidence="1 2" key="1">
    <citation type="submission" date="2022-06" db="EMBL/GenBank/DDBJ databases">
        <authorList>
            <person name="Jeon C.O."/>
        </authorList>
    </citation>
    <scope>NUCLEOTIDE SEQUENCE [LARGE SCALE GENOMIC DNA]</scope>
    <source>
        <strain evidence="1 2">KCTC 13943</strain>
    </source>
</reference>
<proteinExistence type="predicted"/>